<name>A0A098LFT1_9BACT</name>
<dbReference type="Gene3D" id="3.40.50.2300">
    <property type="match status" value="1"/>
</dbReference>
<dbReference type="EMBL" id="BBLT01000006">
    <property type="protein sequence ID" value="GAL85830.1"/>
    <property type="molecule type" value="Genomic_DNA"/>
</dbReference>
<keyword evidence="3" id="KW-1185">Reference proteome</keyword>
<dbReference type="OrthoDB" id="9822989at2"/>
<dbReference type="RefSeq" id="WP_045464854.1">
    <property type="nucleotide sequence ID" value="NZ_BBLT01000006.1"/>
</dbReference>
<organism evidence="2 3">
    <name type="scientific">Sporocytophaga myxococcoides</name>
    <dbReference type="NCBI Taxonomy" id="153721"/>
    <lineage>
        <taxon>Bacteria</taxon>
        <taxon>Pseudomonadati</taxon>
        <taxon>Bacteroidota</taxon>
        <taxon>Cytophagia</taxon>
        <taxon>Cytophagales</taxon>
        <taxon>Cytophagaceae</taxon>
        <taxon>Sporocytophaga</taxon>
    </lineage>
</organism>
<feature type="region of interest" description="Disordered" evidence="1">
    <location>
        <begin position="153"/>
        <end position="180"/>
    </location>
</feature>
<evidence type="ECO:0008006" key="4">
    <source>
        <dbReference type="Google" id="ProtNLM"/>
    </source>
</evidence>
<dbReference type="InterPro" id="IPR011006">
    <property type="entry name" value="CheY-like_superfamily"/>
</dbReference>
<proteinExistence type="predicted"/>
<evidence type="ECO:0000313" key="3">
    <source>
        <dbReference type="Proteomes" id="UP000030185"/>
    </source>
</evidence>
<protein>
    <recommendedName>
        <fullName evidence="4">Response regulatory domain-containing protein</fullName>
    </recommendedName>
</protein>
<dbReference type="eggNOG" id="COG3706">
    <property type="taxonomic scope" value="Bacteria"/>
</dbReference>
<reference evidence="2 3" key="1">
    <citation type="submission" date="2014-09" db="EMBL/GenBank/DDBJ databases">
        <title>Sporocytophaga myxococcoides PG-01 genome sequencing.</title>
        <authorList>
            <person name="Liu L."/>
            <person name="Gao P.J."/>
            <person name="Chen G.J."/>
            <person name="Wang L.S."/>
        </authorList>
    </citation>
    <scope>NUCLEOTIDE SEQUENCE [LARGE SCALE GENOMIC DNA]</scope>
    <source>
        <strain evidence="2 3">PG-01</strain>
    </source>
</reference>
<sequence>MKINRLLLVDCDAKTNCLNEKKIVDSGLVDQLKVTLNGGHALLYLNQISHRTVDSKTVVVLNMNTPIADGFDFLEGYKFSHDIHKDNVLIVVMQDNIDKDTQDKVRRYGVNYFISSSICLETLNNHINSYFEKNTENKKVVFSPSENVKIENLPKPNFAEVQQNKNQSKSKKQNRKVLVNIESVKRPGAGAA</sequence>
<comment type="caution">
    <text evidence="2">The sequence shown here is derived from an EMBL/GenBank/DDBJ whole genome shotgun (WGS) entry which is preliminary data.</text>
</comment>
<dbReference type="SUPFAM" id="SSF52172">
    <property type="entry name" value="CheY-like"/>
    <property type="match status" value="1"/>
</dbReference>
<evidence type="ECO:0000256" key="1">
    <source>
        <dbReference type="SAM" id="MobiDB-lite"/>
    </source>
</evidence>
<dbReference type="Proteomes" id="UP000030185">
    <property type="component" value="Unassembled WGS sequence"/>
</dbReference>
<accession>A0A098LFT1</accession>
<dbReference type="AlphaFoldDB" id="A0A098LFT1"/>
<dbReference type="STRING" id="153721.MYP_3059"/>
<gene>
    <name evidence="2" type="ORF">MYP_3059</name>
</gene>
<evidence type="ECO:0000313" key="2">
    <source>
        <dbReference type="EMBL" id="GAL85830.1"/>
    </source>
</evidence>